<accession>A0A4C1UYJ1</accession>
<proteinExistence type="predicted"/>
<keyword evidence="2" id="KW-1185">Reference proteome</keyword>
<evidence type="ECO:0000313" key="2">
    <source>
        <dbReference type="Proteomes" id="UP000299102"/>
    </source>
</evidence>
<sequence length="86" mass="10405">MRYYERRSRDNRSRRIRPSYRAALFTLRRVCMDASLILYSSSTFLIYTYQLSLYVGNPTNLVTLFLNEKKKTETREKQEEGVQRRV</sequence>
<reference evidence="1 2" key="1">
    <citation type="journal article" date="2019" name="Commun. Biol.">
        <title>The bagworm genome reveals a unique fibroin gene that provides high tensile strength.</title>
        <authorList>
            <person name="Kono N."/>
            <person name="Nakamura H."/>
            <person name="Ohtoshi R."/>
            <person name="Tomita M."/>
            <person name="Numata K."/>
            <person name="Arakawa K."/>
        </authorList>
    </citation>
    <scope>NUCLEOTIDE SEQUENCE [LARGE SCALE GENOMIC DNA]</scope>
</reference>
<comment type="caution">
    <text evidence="1">The sequence shown here is derived from an EMBL/GenBank/DDBJ whole genome shotgun (WGS) entry which is preliminary data.</text>
</comment>
<dbReference type="AlphaFoldDB" id="A0A4C1UYJ1"/>
<gene>
    <name evidence="1" type="ORF">EVAR_81922_1</name>
</gene>
<evidence type="ECO:0000313" key="1">
    <source>
        <dbReference type="EMBL" id="GBP31022.1"/>
    </source>
</evidence>
<dbReference type="Proteomes" id="UP000299102">
    <property type="component" value="Unassembled WGS sequence"/>
</dbReference>
<protein>
    <submittedName>
        <fullName evidence="1">Uncharacterized protein</fullName>
    </submittedName>
</protein>
<dbReference type="EMBL" id="BGZK01000240">
    <property type="protein sequence ID" value="GBP31022.1"/>
    <property type="molecule type" value="Genomic_DNA"/>
</dbReference>
<organism evidence="1 2">
    <name type="scientific">Eumeta variegata</name>
    <name type="common">Bagworm moth</name>
    <name type="synonym">Eumeta japonica</name>
    <dbReference type="NCBI Taxonomy" id="151549"/>
    <lineage>
        <taxon>Eukaryota</taxon>
        <taxon>Metazoa</taxon>
        <taxon>Ecdysozoa</taxon>
        <taxon>Arthropoda</taxon>
        <taxon>Hexapoda</taxon>
        <taxon>Insecta</taxon>
        <taxon>Pterygota</taxon>
        <taxon>Neoptera</taxon>
        <taxon>Endopterygota</taxon>
        <taxon>Lepidoptera</taxon>
        <taxon>Glossata</taxon>
        <taxon>Ditrysia</taxon>
        <taxon>Tineoidea</taxon>
        <taxon>Psychidae</taxon>
        <taxon>Oiketicinae</taxon>
        <taxon>Eumeta</taxon>
    </lineage>
</organism>
<name>A0A4C1UYJ1_EUMVA</name>